<protein>
    <submittedName>
        <fullName evidence="1">DUF3303 domain-containing protein</fullName>
    </submittedName>
</protein>
<dbReference type="InterPro" id="IPR021734">
    <property type="entry name" value="DUF3303"/>
</dbReference>
<dbReference type="Proteomes" id="UP000460416">
    <property type="component" value="Unassembled WGS sequence"/>
</dbReference>
<proteinExistence type="predicted"/>
<gene>
    <name evidence="1" type="ORF">FLP08_02790</name>
</gene>
<comment type="caution">
    <text evidence="1">The sequence shown here is derived from an EMBL/GenBank/DDBJ whole genome shotgun (WGS) entry which is preliminary data.</text>
</comment>
<dbReference type="Pfam" id="PF11746">
    <property type="entry name" value="DUF3303"/>
    <property type="match status" value="1"/>
</dbReference>
<dbReference type="EMBL" id="VJVW01000001">
    <property type="protein sequence ID" value="MUP41488.1"/>
    <property type="molecule type" value="Genomic_DNA"/>
</dbReference>
<name>A0A7M3SY07_9FLAO</name>
<evidence type="ECO:0000313" key="2">
    <source>
        <dbReference type="Proteomes" id="UP000460416"/>
    </source>
</evidence>
<reference evidence="1 2" key="1">
    <citation type="submission" date="2019-07" db="EMBL/GenBank/DDBJ databases">
        <title>Gramella aestuarii sp. nov., isolated from a tidal flat, and emended description of Gramella echinicola.</title>
        <authorList>
            <person name="Liu L."/>
        </authorList>
    </citation>
    <scope>NUCLEOTIDE SEQUENCE [LARGE SCALE GENOMIC DNA]</scope>
    <source>
        <strain evidence="1 2">BS12</strain>
    </source>
</reference>
<evidence type="ECO:0000313" key="1">
    <source>
        <dbReference type="EMBL" id="MUP41488.1"/>
    </source>
</evidence>
<accession>A0A7M3SY07</accession>
<keyword evidence="2" id="KW-1185">Reference proteome</keyword>
<organism evidence="1 2">
    <name type="scientific">Christiangramia aestuarii</name>
    <dbReference type="NCBI Taxonomy" id="1028746"/>
    <lineage>
        <taxon>Bacteria</taxon>
        <taxon>Pseudomonadati</taxon>
        <taxon>Bacteroidota</taxon>
        <taxon>Flavobacteriia</taxon>
        <taxon>Flavobacteriales</taxon>
        <taxon>Flavobacteriaceae</taxon>
        <taxon>Christiangramia</taxon>
    </lineage>
</organism>
<dbReference type="RefSeq" id="WP_156273808.1">
    <property type="nucleotide sequence ID" value="NZ_BAABGI010000002.1"/>
</dbReference>
<dbReference type="OrthoDB" id="9801877at2"/>
<sequence length="98" mass="11358">MKFKLTWRLHEEHRHDALKGFSQMSEQDDKNDWGDKIKMIGRWHDLAGCTGVAIFESDDPKAIANWALNWNKILDCTVIPVLGDKETREVGKNRDYGD</sequence>
<dbReference type="AlphaFoldDB" id="A0A7M3SY07"/>